<organism evidence="1 2">
    <name type="scientific">Rhizoctonia solani</name>
    <dbReference type="NCBI Taxonomy" id="456999"/>
    <lineage>
        <taxon>Eukaryota</taxon>
        <taxon>Fungi</taxon>
        <taxon>Dikarya</taxon>
        <taxon>Basidiomycota</taxon>
        <taxon>Agaricomycotina</taxon>
        <taxon>Agaricomycetes</taxon>
        <taxon>Cantharellales</taxon>
        <taxon>Ceratobasidiaceae</taxon>
        <taxon>Rhizoctonia</taxon>
    </lineage>
</organism>
<name>A0A8H3BNF2_9AGAM</name>
<sequence length="121" mass="13503">GKEGPQSFYGIMVYFWWHFLARKPAALDDFTQWHHHNFATPPPVVCKPISAEELATAIHNHILLYPADPPAYTSRESTPTPAPVVADTTNSSLSLEPTFLPFPLFSSTQDPHWMPGYVSPA</sequence>
<evidence type="ECO:0000313" key="2">
    <source>
        <dbReference type="Proteomes" id="UP000663846"/>
    </source>
</evidence>
<comment type="caution">
    <text evidence="1">The sequence shown here is derived from an EMBL/GenBank/DDBJ whole genome shotgun (WGS) entry which is preliminary data.</text>
</comment>
<gene>
    <name evidence="1" type="ORF">RDB_LOCUS161242</name>
</gene>
<proteinExistence type="predicted"/>
<protein>
    <submittedName>
        <fullName evidence="1">Uncharacterized protein</fullName>
    </submittedName>
</protein>
<evidence type="ECO:0000313" key="1">
    <source>
        <dbReference type="EMBL" id="CAE6461986.1"/>
    </source>
</evidence>
<dbReference type="AlphaFoldDB" id="A0A8H3BNF2"/>
<accession>A0A8H3BNF2</accession>
<reference evidence="1" key="1">
    <citation type="submission" date="2021-01" db="EMBL/GenBank/DDBJ databases">
        <authorList>
            <person name="Kaushik A."/>
        </authorList>
    </citation>
    <scope>NUCLEOTIDE SEQUENCE</scope>
    <source>
        <strain evidence="1">AG1-1C</strain>
    </source>
</reference>
<dbReference type="EMBL" id="CAJMWS010000760">
    <property type="protein sequence ID" value="CAE6461986.1"/>
    <property type="molecule type" value="Genomic_DNA"/>
</dbReference>
<dbReference type="Proteomes" id="UP000663846">
    <property type="component" value="Unassembled WGS sequence"/>
</dbReference>
<feature type="non-terminal residue" evidence="1">
    <location>
        <position position="1"/>
    </location>
</feature>